<dbReference type="PANTHER" id="PTHR17130">
    <property type="entry name" value="MITOCHONDRIAL OUTER MEMBRANE PROTEIN 25"/>
    <property type="match status" value="1"/>
</dbReference>
<dbReference type="PANTHER" id="PTHR17130:SF14">
    <property type="entry name" value="CYTOCHROME C OXIDASE ASSEMBLY PROTEIN COX16 HOMOLOG, MITOCHONDRIAL"/>
    <property type="match status" value="1"/>
</dbReference>
<dbReference type="VEuPathDB" id="FungiDB:HMPREF1541_01208"/>
<dbReference type="STRING" id="1220924.W2SG91"/>
<evidence type="ECO:0000256" key="11">
    <source>
        <dbReference type="SAM" id="Phobius"/>
    </source>
</evidence>
<evidence type="ECO:0000256" key="3">
    <source>
        <dbReference type="ARBA" id="ARBA00008370"/>
    </source>
</evidence>
<evidence type="ECO:0000256" key="2">
    <source>
        <dbReference type="ARBA" id="ARBA00004434"/>
    </source>
</evidence>
<dbReference type="InParanoid" id="W2SG91"/>
<evidence type="ECO:0000256" key="9">
    <source>
        <dbReference type="ARBA" id="ARBA00023128"/>
    </source>
</evidence>
<accession>W2SG91</accession>
<keyword evidence="10 11" id="KW-0472">Membrane</keyword>
<dbReference type="GeneID" id="19968547"/>
<keyword evidence="13" id="KW-1185">Reference proteome</keyword>
<dbReference type="Proteomes" id="UP000030752">
    <property type="component" value="Unassembled WGS sequence"/>
</dbReference>
<evidence type="ECO:0000256" key="10">
    <source>
        <dbReference type="ARBA" id="ARBA00023136"/>
    </source>
</evidence>
<dbReference type="InterPro" id="IPR020164">
    <property type="entry name" value="Cyt_c_Oxase_assmbl_COX16"/>
</dbReference>
<gene>
    <name evidence="12" type="ORF">HMPREF1541_01208</name>
</gene>
<dbReference type="Pfam" id="PF14138">
    <property type="entry name" value="COX16"/>
    <property type="match status" value="1"/>
</dbReference>
<dbReference type="OrthoDB" id="5516033at2759"/>
<protein>
    <recommendedName>
        <fullName evidence="4">Cytochrome c oxidase assembly protein COX16, mitochondrial</fullName>
    </recommendedName>
    <alternativeName>
        <fullName evidence="5">Cytochrome c oxidase assembly protein cox16, mitochondrial</fullName>
    </alternativeName>
</protein>
<comment type="function">
    <text evidence="1">Required for the assembly of the mitochondrial respiratory chain complex IV (CIV), also known as cytochrome c oxidase. May participate in merging the COX1 and COX2 assembly lines.</text>
</comment>
<proteinExistence type="inferred from homology"/>
<dbReference type="eggNOG" id="ENOG502S9GT">
    <property type="taxonomic scope" value="Eukaryota"/>
</dbReference>
<feature type="transmembrane region" description="Helical" evidence="11">
    <location>
        <begin position="35"/>
        <end position="59"/>
    </location>
</feature>
<organism evidence="12 13">
    <name type="scientific">Cyphellophora europaea (strain CBS 101466)</name>
    <name type="common">Phialophora europaea</name>
    <dbReference type="NCBI Taxonomy" id="1220924"/>
    <lineage>
        <taxon>Eukaryota</taxon>
        <taxon>Fungi</taxon>
        <taxon>Dikarya</taxon>
        <taxon>Ascomycota</taxon>
        <taxon>Pezizomycotina</taxon>
        <taxon>Eurotiomycetes</taxon>
        <taxon>Chaetothyriomycetidae</taxon>
        <taxon>Chaetothyriales</taxon>
        <taxon>Cyphellophoraceae</taxon>
        <taxon>Cyphellophora</taxon>
    </lineage>
</organism>
<reference evidence="12 13" key="1">
    <citation type="submission" date="2013-03" db="EMBL/GenBank/DDBJ databases">
        <title>The Genome Sequence of Phialophora europaea CBS 101466.</title>
        <authorList>
            <consortium name="The Broad Institute Genomics Platform"/>
            <person name="Cuomo C."/>
            <person name="de Hoog S."/>
            <person name="Gorbushina A."/>
            <person name="Walker B."/>
            <person name="Young S.K."/>
            <person name="Zeng Q."/>
            <person name="Gargeya S."/>
            <person name="Fitzgerald M."/>
            <person name="Haas B."/>
            <person name="Abouelleil A."/>
            <person name="Allen A.W."/>
            <person name="Alvarado L."/>
            <person name="Arachchi H.M."/>
            <person name="Berlin A.M."/>
            <person name="Chapman S.B."/>
            <person name="Gainer-Dewar J."/>
            <person name="Goldberg J."/>
            <person name="Griggs A."/>
            <person name="Gujja S."/>
            <person name="Hansen M."/>
            <person name="Howarth C."/>
            <person name="Imamovic A."/>
            <person name="Ireland A."/>
            <person name="Larimer J."/>
            <person name="McCowan C."/>
            <person name="Murphy C."/>
            <person name="Pearson M."/>
            <person name="Poon T.W."/>
            <person name="Priest M."/>
            <person name="Roberts A."/>
            <person name="Saif S."/>
            <person name="Shea T."/>
            <person name="Sisk P."/>
            <person name="Sykes S."/>
            <person name="Wortman J."/>
            <person name="Nusbaum C."/>
            <person name="Birren B."/>
        </authorList>
    </citation>
    <scope>NUCLEOTIDE SEQUENCE [LARGE SCALE GENOMIC DNA]</scope>
    <source>
        <strain evidence="12 13">CBS 101466</strain>
    </source>
</reference>
<comment type="subcellular location">
    <subcellularLocation>
        <location evidence="2">Mitochondrion inner membrane</location>
        <topology evidence="2">Single-pass membrane protein</topology>
    </subcellularLocation>
</comment>
<dbReference type="RefSeq" id="XP_008711730.1">
    <property type="nucleotide sequence ID" value="XM_008713508.1"/>
</dbReference>
<evidence type="ECO:0000313" key="13">
    <source>
        <dbReference type="Proteomes" id="UP000030752"/>
    </source>
</evidence>
<dbReference type="AlphaFoldDB" id="W2SG91"/>
<evidence type="ECO:0000256" key="5">
    <source>
        <dbReference type="ARBA" id="ARBA00019222"/>
    </source>
</evidence>
<evidence type="ECO:0000256" key="7">
    <source>
        <dbReference type="ARBA" id="ARBA00022792"/>
    </source>
</evidence>
<evidence type="ECO:0000313" key="12">
    <source>
        <dbReference type="EMBL" id="ETN47018.1"/>
    </source>
</evidence>
<evidence type="ECO:0000256" key="4">
    <source>
        <dbReference type="ARBA" id="ARBA00015368"/>
    </source>
</evidence>
<dbReference type="GO" id="GO:0033617">
    <property type="term" value="P:mitochondrial respiratory chain complex IV assembly"/>
    <property type="evidence" value="ECO:0007669"/>
    <property type="project" value="TreeGrafter"/>
</dbReference>
<dbReference type="GO" id="GO:0005743">
    <property type="term" value="C:mitochondrial inner membrane"/>
    <property type="evidence" value="ECO:0007669"/>
    <property type="project" value="UniProtKB-SubCell"/>
</dbReference>
<name>W2SG91_CYPE1</name>
<dbReference type="EMBL" id="KB822711">
    <property type="protein sequence ID" value="ETN47018.1"/>
    <property type="molecule type" value="Genomic_DNA"/>
</dbReference>
<keyword evidence="7" id="KW-0999">Mitochondrion inner membrane</keyword>
<evidence type="ECO:0000256" key="8">
    <source>
        <dbReference type="ARBA" id="ARBA00022989"/>
    </source>
</evidence>
<dbReference type="HOGENOM" id="CLU_131611_2_0_1"/>
<evidence type="ECO:0000256" key="1">
    <source>
        <dbReference type="ARBA" id="ARBA00002490"/>
    </source>
</evidence>
<keyword evidence="8 11" id="KW-1133">Transmembrane helix</keyword>
<dbReference type="FunCoup" id="W2SG91">
    <property type="interactions" value="128"/>
</dbReference>
<evidence type="ECO:0000256" key="6">
    <source>
        <dbReference type="ARBA" id="ARBA00022692"/>
    </source>
</evidence>
<keyword evidence="9" id="KW-0496">Mitochondrion</keyword>
<comment type="similarity">
    <text evidence="3">Belongs to the COX16 family.</text>
</comment>
<keyword evidence="6 11" id="KW-0812">Transmembrane</keyword>
<sequence>MPTFQSNPFRSSKGPETFSERIAASYRRRLAKHPFALFGLPFIAMMLGASFLLTPATALRYEQHDRKNRELSHAEAMELGLKGGATGEGTMHYNPRRRQLLQSENAQRDEYYRLMAKDLDNWEQKRVQRWKGEPDGRL</sequence>